<accession>A0ABR7QXD1</accession>
<dbReference type="Gene3D" id="2.180.10.10">
    <property type="entry name" value="RHS repeat-associated core"/>
    <property type="match status" value="1"/>
</dbReference>
<keyword evidence="2" id="KW-1185">Reference proteome</keyword>
<evidence type="ECO:0008006" key="3">
    <source>
        <dbReference type="Google" id="ProtNLM"/>
    </source>
</evidence>
<comment type="caution">
    <text evidence="1">The sequence shown here is derived from an EMBL/GenBank/DDBJ whole genome shotgun (WGS) entry which is preliminary data.</text>
</comment>
<evidence type="ECO:0000313" key="1">
    <source>
        <dbReference type="EMBL" id="MBC9130882.1"/>
    </source>
</evidence>
<dbReference type="EMBL" id="JABURY010000015">
    <property type="protein sequence ID" value="MBC9130882.1"/>
    <property type="molecule type" value="Genomic_DNA"/>
</dbReference>
<dbReference type="InterPro" id="IPR022385">
    <property type="entry name" value="Rhs_assc_core"/>
</dbReference>
<evidence type="ECO:0000313" key="2">
    <source>
        <dbReference type="Proteomes" id="UP000651208"/>
    </source>
</evidence>
<organism evidence="1 2">
    <name type="scientific">Frischella japonica</name>
    <dbReference type="NCBI Taxonomy" id="2741544"/>
    <lineage>
        <taxon>Bacteria</taxon>
        <taxon>Pseudomonadati</taxon>
        <taxon>Pseudomonadota</taxon>
        <taxon>Gammaproteobacteria</taxon>
        <taxon>Orbales</taxon>
        <taxon>Orbaceae</taxon>
        <taxon>Frischella</taxon>
    </lineage>
</organism>
<gene>
    <name evidence="1" type="ORF">FcAc13_06110</name>
</gene>
<sequence length="53" mass="6356">MILSPNSEDFETELYYNRFRYYNPETGLHISQDQIRLAGNNPNFYAYALDYNI</sequence>
<name>A0ABR7QXD1_9GAMM</name>
<dbReference type="RefSeq" id="WP_187755329.1">
    <property type="nucleotide sequence ID" value="NZ_JABURY010000015.1"/>
</dbReference>
<dbReference type="NCBIfam" id="TIGR03696">
    <property type="entry name" value="Rhs_assc_core"/>
    <property type="match status" value="1"/>
</dbReference>
<reference evidence="1 2" key="1">
    <citation type="submission" date="2020-06" db="EMBL/GenBank/DDBJ databases">
        <title>Frischella cerana isolated from Apis cerana gut homogenate.</title>
        <authorList>
            <person name="Wolter L.A."/>
            <person name="Suenami S."/>
            <person name="Miyazaki R."/>
        </authorList>
    </citation>
    <scope>NUCLEOTIDE SEQUENCE [LARGE SCALE GENOMIC DNA]</scope>
    <source>
        <strain evidence="1 2">Ac13</strain>
    </source>
</reference>
<dbReference type="Proteomes" id="UP000651208">
    <property type="component" value="Unassembled WGS sequence"/>
</dbReference>
<proteinExistence type="predicted"/>
<protein>
    <recommendedName>
        <fullName evidence="3">RHS repeat-associated core domain-containing protein</fullName>
    </recommendedName>
</protein>